<organism evidence="1 2">
    <name type="scientific">Vitrella brassicaformis (strain CCMP3155)</name>
    <dbReference type="NCBI Taxonomy" id="1169540"/>
    <lineage>
        <taxon>Eukaryota</taxon>
        <taxon>Sar</taxon>
        <taxon>Alveolata</taxon>
        <taxon>Colpodellida</taxon>
        <taxon>Vitrellaceae</taxon>
        <taxon>Vitrella</taxon>
    </lineage>
</organism>
<accession>A0A0G4H052</accession>
<protein>
    <submittedName>
        <fullName evidence="1">Uncharacterized protein</fullName>
    </submittedName>
</protein>
<sequence>MYYSPPSPTSSAASSVCETEYYYAAPAHGRTYGGMSEADLLELIKALGWTDPLQQQELVKAMLTFPGPLTPVTGSSRRPEKRMAETVKPAAIPSLHTSSKLTNNVPEVDKKAGAFSWLNPLSWFASCLSPRYS</sequence>
<name>A0A0G4H052_VITBC</name>
<proteinExistence type="predicted"/>
<dbReference type="AlphaFoldDB" id="A0A0G4H052"/>
<evidence type="ECO:0000313" key="1">
    <source>
        <dbReference type="EMBL" id="CEM36650.1"/>
    </source>
</evidence>
<dbReference type="VEuPathDB" id="CryptoDB:Vbra_19200"/>
<keyword evidence="2" id="KW-1185">Reference proteome</keyword>
<reference evidence="1 2" key="1">
    <citation type="submission" date="2014-11" db="EMBL/GenBank/DDBJ databases">
        <authorList>
            <person name="Zhu J."/>
            <person name="Qi W."/>
            <person name="Song R."/>
        </authorList>
    </citation>
    <scope>NUCLEOTIDE SEQUENCE [LARGE SCALE GENOMIC DNA]</scope>
</reference>
<dbReference type="EMBL" id="CDMY01000897">
    <property type="protein sequence ID" value="CEM36650.1"/>
    <property type="molecule type" value="Genomic_DNA"/>
</dbReference>
<gene>
    <name evidence="1" type="ORF">Vbra_19200</name>
</gene>
<dbReference type="InParanoid" id="A0A0G4H052"/>
<evidence type="ECO:0000313" key="2">
    <source>
        <dbReference type="Proteomes" id="UP000041254"/>
    </source>
</evidence>
<dbReference type="Proteomes" id="UP000041254">
    <property type="component" value="Unassembled WGS sequence"/>
</dbReference>